<evidence type="ECO:0000313" key="2">
    <source>
        <dbReference type="EMBL" id="CAL4776220.1"/>
    </source>
</evidence>
<dbReference type="EMBL" id="CAMXCT030001313">
    <property type="protein sequence ID" value="CAL4776220.1"/>
    <property type="molecule type" value="Genomic_DNA"/>
</dbReference>
<organism evidence="1">
    <name type="scientific">Cladocopium goreaui</name>
    <dbReference type="NCBI Taxonomy" id="2562237"/>
    <lineage>
        <taxon>Eukaryota</taxon>
        <taxon>Sar</taxon>
        <taxon>Alveolata</taxon>
        <taxon>Dinophyceae</taxon>
        <taxon>Suessiales</taxon>
        <taxon>Symbiodiniaceae</taxon>
        <taxon>Cladocopium</taxon>
    </lineage>
</organism>
<dbReference type="AlphaFoldDB" id="A0A9P1FUG5"/>
<sequence>MSRTYFLSECKEPCGEVCLSPCAMSTCQAWLPGGDQCPTSLAPFRPLRVPPCALCAPGAWLYGIGEPQTPLPARNELQMASSRVPLWLWRKAIVGRQQEACGRVQVSPCLLPLQSSGLYTANVIAFALQPYGEL</sequence>
<dbReference type="EMBL" id="CAMXCT010001313">
    <property type="protein sequence ID" value="CAI3988908.1"/>
    <property type="molecule type" value="Genomic_DNA"/>
</dbReference>
<reference evidence="2 3" key="2">
    <citation type="submission" date="2024-05" db="EMBL/GenBank/DDBJ databases">
        <authorList>
            <person name="Chen Y."/>
            <person name="Shah S."/>
            <person name="Dougan E. K."/>
            <person name="Thang M."/>
            <person name="Chan C."/>
        </authorList>
    </citation>
    <scope>NUCLEOTIDE SEQUENCE [LARGE SCALE GENOMIC DNA]</scope>
</reference>
<name>A0A9P1FUG5_9DINO</name>
<dbReference type="Proteomes" id="UP001152797">
    <property type="component" value="Unassembled WGS sequence"/>
</dbReference>
<evidence type="ECO:0000313" key="3">
    <source>
        <dbReference type="Proteomes" id="UP001152797"/>
    </source>
</evidence>
<proteinExistence type="predicted"/>
<accession>A0A9P1FUG5</accession>
<protein>
    <submittedName>
        <fullName evidence="1">Uncharacterized protein</fullName>
    </submittedName>
</protein>
<evidence type="ECO:0000313" key="1">
    <source>
        <dbReference type="EMBL" id="CAI3988908.1"/>
    </source>
</evidence>
<dbReference type="EMBL" id="CAMXCT020001313">
    <property type="protein sequence ID" value="CAL1142283.1"/>
    <property type="molecule type" value="Genomic_DNA"/>
</dbReference>
<keyword evidence="3" id="KW-1185">Reference proteome</keyword>
<comment type="caution">
    <text evidence="1">The sequence shown here is derived from an EMBL/GenBank/DDBJ whole genome shotgun (WGS) entry which is preliminary data.</text>
</comment>
<reference evidence="1" key="1">
    <citation type="submission" date="2022-10" db="EMBL/GenBank/DDBJ databases">
        <authorList>
            <person name="Chen Y."/>
            <person name="Dougan E. K."/>
            <person name="Chan C."/>
            <person name="Rhodes N."/>
            <person name="Thang M."/>
        </authorList>
    </citation>
    <scope>NUCLEOTIDE SEQUENCE</scope>
</reference>
<gene>
    <name evidence="1" type="ORF">C1SCF055_LOCUS16023</name>
</gene>